<keyword evidence="6 7" id="KW-0472">Membrane</keyword>
<proteinExistence type="predicted"/>
<feature type="transmembrane region" description="Helical" evidence="7">
    <location>
        <begin position="306"/>
        <end position="325"/>
    </location>
</feature>
<feature type="transmembrane region" description="Helical" evidence="7">
    <location>
        <begin position="46"/>
        <end position="66"/>
    </location>
</feature>
<feature type="transmembrane region" description="Helical" evidence="7">
    <location>
        <begin position="281"/>
        <end position="300"/>
    </location>
</feature>
<feature type="transmembrane region" description="Helical" evidence="7">
    <location>
        <begin position="12"/>
        <end position="34"/>
    </location>
</feature>
<dbReference type="PROSITE" id="PS50850">
    <property type="entry name" value="MFS"/>
    <property type="match status" value="1"/>
</dbReference>
<feature type="transmembrane region" description="Helical" evidence="7">
    <location>
        <begin position="373"/>
        <end position="395"/>
    </location>
</feature>
<evidence type="ECO:0000256" key="4">
    <source>
        <dbReference type="ARBA" id="ARBA00022692"/>
    </source>
</evidence>
<evidence type="ECO:0000256" key="5">
    <source>
        <dbReference type="ARBA" id="ARBA00022989"/>
    </source>
</evidence>
<organism evidence="9 10">
    <name type="scientific">Pendulispora brunnea</name>
    <dbReference type="NCBI Taxonomy" id="2905690"/>
    <lineage>
        <taxon>Bacteria</taxon>
        <taxon>Pseudomonadati</taxon>
        <taxon>Myxococcota</taxon>
        <taxon>Myxococcia</taxon>
        <taxon>Myxococcales</taxon>
        <taxon>Sorangiineae</taxon>
        <taxon>Pendulisporaceae</taxon>
        <taxon>Pendulispora</taxon>
    </lineage>
</organism>
<dbReference type="InterPro" id="IPR036259">
    <property type="entry name" value="MFS_trans_sf"/>
</dbReference>
<keyword evidence="4 7" id="KW-0812">Transmembrane</keyword>
<evidence type="ECO:0000259" key="8">
    <source>
        <dbReference type="PROSITE" id="PS50850"/>
    </source>
</evidence>
<evidence type="ECO:0000256" key="2">
    <source>
        <dbReference type="ARBA" id="ARBA00022448"/>
    </source>
</evidence>
<protein>
    <submittedName>
        <fullName evidence="9">MFS transporter</fullName>
    </submittedName>
</protein>
<feature type="transmembrane region" description="Helical" evidence="7">
    <location>
        <begin position="78"/>
        <end position="99"/>
    </location>
</feature>
<feature type="transmembrane region" description="Helical" evidence="7">
    <location>
        <begin position="346"/>
        <end position="367"/>
    </location>
</feature>
<evidence type="ECO:0000313" key="10">
    <source>
        <dbReference type="Proteomes" id="UP001379533"/>
    </source>
</evidence>
<keyword evidence="5 7" id="KW-1133">Transmembrane helix</keyword>
<evidence type="ECO:0000256" key="7">
    <source>
        <dbReference type="SAM" id="Phobius"/>
    </source>
</evidence>
<dbReference type="EMBL" id="CP089982">
    <property type="protein sequence ID" value="WXA99936.1"/>
    <property type="molecule type" value="Genomic_DNA"/>
</dbReference>
<evidence type="ECO:0000256" key="1">
    <source>
        <dbReference type="ARBA" id="ARBA00004651"/>
    </source>
</evidence>
<feature type="transmembrane region" description="Helical" evidence="7">
    <location>
        <begin position="249"/>
        <end position="269"/>
    </location>
</feature>
<gene>
    <name evidence="9" type="ORF">LZC95_24360</name>
</gene>
<name>A0ABZ2KUE3_9BACT</name>
<evidence type="ECO:0000256" key="3">
    <source>
        <dbReference type="ARBA" id="ARBA00022475"/>
    </source>
</evidence>
<dbReference type="PANTHER" id="PTHR23513">
    <property type="entry name" value="INTEGRAL MEMBRANE EFFLUX PROTEIN-RELATED"/>
    <property type="match status" value="1"/>
</dbReference>
<keyword evidence="10" id="KW-1185">Reference proteome</keyword>
<feature type="domain" description="Major facilitator superfamily (MFS) profile" evidence="8">
    <location>
        <begin position="211"/>
        <end position="401"/>
    </location>
</feature>
<accession>A0ABZ2KUE3</accession>
<dbReference type="CDD" id="cd06173">
    <property type="entry name" value="MFS_MefA_like"/>
    <property type="match status" value="1"/>
</dbReference>
<dbReference type="PANTHER" id="PTHR23513:SF9">
    <property type="entry name" value="ENTEROBACTIN EXPORTER ENTS"/>
    <property type="match status" value="1"/>
</dbReference>
<evidence type="ECO:0000256" key="6">
    <source>
        <dbReference type="ARBA" id="ARBA00023136"/>
    </source>
</evidence>
<dbReference type="SUPFAM" id="SSF103473">
    <property type="entry name" value="MFS general substrate transporter"/>
    <property type="match status" value="1"/>
</dbReference>
<reference evidence="9 10" key="1">
    <citation type="submission" date="2021-12" db="EMBL/GenBank/DDBJ databases">
        <title>Discovery of the Pendulisporaceae a myxobacterial family with distinct sporulation behavior and unique specialized metabolism.</title>
        <authorList>
            <person name="Garcia R."/>
            <person name="Popoff A."/>
            <person name="Bader C.D."/>
            <person name="Loehr J."/>
            <person name="Walesch S."/>
            <person name="Walt C."/>
            <person name="Boldt J."/>
            <person name="Bunk B."/>
            <person name="Haeckl F.J.F.P.J."/>
            <person name="Gunesch A.P."/>
            <person name="Birkelbach J."/>
            <person name="Nuebel U."/>
            <person name="Pietschmann T."/>
            <person name="Bach T."/>
            <person name="Mueller R."/>
        </authorList>
    </citation>
    <scope>NUCLEOTIDE SEQUENCE [LARGE SCALE GENOMIC DNA]</scope>
    <source>
        <strain evidence="9 10">MSr12523</strain>
    </source>
</reference>
<comment type="subcellular location">
    <subcellularLocation>
        <location evidence="1">Cell membrane</location>
        <topology evidence="1">Multi-pass membrane protein</topology>
    </subcellularLocation>
</comment>
<evidence type="ECO:0000313" key="9">
    <source>
        <dbReference type="EMBL" id="WXA99936.1"/>
    </source>
</evidence>
<dbReference type="InterPro" id="IPR010290">
    <property type="entry name" value="TM_effector"/>
</dbReference>
<dbReference type="Gene3D" id="1.20.1250.20">
    <property type="entry name" value="MFS general substrate transporter like domains"/>
    <property type="match status" value="1"/>
</dbReference>
<keyword evidence="2" id="KW-0813">Transport</keyword>
<sequence length="401" mass="42257">MWIDVRPLRRRDFRLLFAGQFVSFFGTMLTYVALPYQVFQLTRSSLAVGAIGIVELVALLSTAFAGGAFADSMDRRKLLLWAESLLGLTALVLAGNSLLPHPNVWAIYVLAGLMSALNGFHRPALEALTPRLVPAEEIGGTVALSQLRHTISMIAGPALAGFLIATLGLAWTFAIDVGTYAIAVTCLAIMRGVPAPAEAAPPSIARVIEGLRYAASRQELLGTYIVDIIAMTFGMPTALFPALAEAHGWGASIGWLYAAPSAGAFLATLTSGWTRKVRRHGLAIAIAASVWGVAIAAAGMTDRLPLVLLLLALAGAGDMVSGLFRGRIWNETIPDHLRGRLASIEMVSYSTGPLLGNAEAGFAAALVGLRGSIVSGGLLCVGGVVLSLYFLPGFLRYKADK</sequence>
<feature type="transmembrane region" description="Helical" evidence="7">
    <location>
        <begin position="221"/>
        <end position="243"/>
    </location>
</feature>
<dbReference type="Proteomes" id="UP001379533">
    <property type="component" value="Chromosome"/>
</dbReference>
<feature type="transmembrane region" description="Helical" evidence="7">
    <location>
        <begin position="154"/>
        <end position="174"/>
    </location>
</feature>
<dbReference type="RefSeq" id="WP_394850577.1">
    <property type="nucleotide sequence ID" value="NZ_CP089982.1"/>
</dbReference>
<dbReference type="InterPro" id="IPR020846">
    <property type="entry name" value="MFS_dom"/>
</dbReference>
<dbReference type="Pfam" id="PF05977">
    <property type="entry name" value="MFS_3"/>
    <property type="match status" value="1"/>
</dbReference>
<keyword evidence="3" id="KW-1003">Cell membrane</keyword>